<feature type="domain" description="Mannitol dehydrogenase C-terminal" evidence="3">
    <location>
        <begin position="283"/>
        <end position="474"/>
    </location>
</feature>
<dbReference type="OrthoDB" id="271711at2"/>
<name>A0A2S9Q4M1_9HYPH</name>
<dbReference type="Pfam" id="PF08125">
    <property type="entry name" value="Mannitol_dh_C"/>
    <property type="match status" value="1"/>
</dbReference>
<evidence type="ECO:0000256" key="1">
    <source>
        <dbReference type="ARBA" id="ARBA00023002"/>
    </source>
</evidence>
<feature type="domain" description="Mannitol dehydrogenase N-terminal" evidence="2">
    <location>
        <begin position="28"/>
        <end position="274"/>
    </location>
</feature>
<evidence type="ECO:0000259" key="2">
    <source>
        <dbReference type="Pfam" id="PF01232"/>
    </source>
</evidence>
<gene>
    <name evidence="4" type="ORF">C5L14_27480</name>
</gene>
<keyword evidence="5" id="KW-1185">Reference proteome</keyword>
<evidence type="ECO:0000313" key="5">
    <source>
        <dbReference type="Proteomes" id="UP000237682"/>
    </source>
</evidence>
<dbReference type="InterPro" id="IPR036291">
    <property type="entry name" value="NAD(P)-bd_dom_sf"/>
</dbReference>
<dbReference type="PANTHER" id="PTHR43362">
    <property type="entry name" value="MANNITOL DEHYDROGENASE DSF1-RELATED"/>
    <property type="match status" value="1"/>
</dbReference>
<evidence type="ECO:0000259" key="3">
    <source>
        <dbReference type="Pfam" id="PF08125"/>
    </source>
</evidence>
<proteinExistence type="predicted"/>
<dbReference type="Gene3D" id="1.10.1040.10">
    <property type="entry name" value="N-(1-d-carboxylethyl)-l-norvaline Dehydrogenase, domain 2"/>
    <property type="match status" value="1"/>
</dbReference>
<dbReference type="Proteomes" id="UP000237682">
    <property type="component" value="Unassembled WGS sequence"/>
</dbReference>
<dbReference type="InterPro" id="IPR013131">
    <property type="entry name" value="Mannitol_DH_N"/>
</dbReference>
<dbReference type="InterPro" id="IPR050988">
    <property type="entry name" value="Mannitol_DH/Oxidoreductase"/>
</dbReference>
<dbReference type="InterPro" id="IPR013328">
    <property type="entry name" value="6PGD_dom2"/>
</dbReference>
<reference evidence="4 5" key="1">
    <citation type="submission" date="2018-02" db="EMBL/GenBank/DDBJ databases">
        <title>Whole genome sequencing of endophytic bacterium.</title>
        <authorList>
            <person name="Eedara R."/>
            <person name="Podile A.R."/>
        </authorList>
    </citation>
    <scope>NUCLEOTIDE SEQUENCE [LARGE SCALE GENOMIC DNA]</scope>
    <source>
        <strain evidence="4 5">RP1T</strain>
    </source>
</reference>
<dbReference type="SUPFAM" id="SSF51735">
    <property type="entry name" value="NAD(P)-binding Rossmann-fold domains"/>
    <property type="match status" value="1"/>
</dbReference>
<organism evidence="4 5">
    <name type="scientific">Labrys okinawensis</name>
    <dbReference type="NCBI Taxonomy" id="346911"/>
    <lineage>
        <taxon>Bacteria</taxon>
        <taxon>Pseudomonadati</taxon>
        <taxon>Pseudomonadota</taxon>
        <taxon>Alphaproteobacteria</taxon>
        <taxon>Hyphomicrobiales</taxon>
        <taxon>Xanthobacteraceae</taxon>
        <taxon>Labrys</taxon>
    </lineage>
</organism>
<dbReference type="PANTHER" id="PTHR43362:SF1">
    <property type="entry name" value="MANNITOL DEHYDROGENASE 2-RELATED"/>
    <property type="match status" value="1"/>
</dbReference>
<sequence>MRLTNSTLAQLKAGIAKPRYDRAAIRPGIVHLGTGAFHRAHQAVAIDDCLARGEMDWAILGSSLRGRETRDALAPQDGLYTLAIRDSGREELRVIGSVLGVTVAPENPATLLDQLTDPAIRIVTLTITEKGYAVDLGSGGLRQDHPDIVHDLANPQLPRSALGFLVEAIARRRRDGSRPFTVLSCDNLPQNGRTLKRVLTEFAALRDKDLAAYIAGEIPCPSSMVDRIVPATTDVDRAAISASLGLEDAWPVLGEPFSQWVIEDRFAAGRPRLEESGVEFTDDVEPFEHMKLRLLNGTHSTIAAVGRLAGHDFVAQAIADPVIRDLIERYWQCAIPTLAIPADRAFAYTRQLLGRYENTSLHHRTAQIASDASQKLPQRILSPLRDCRAKGLPCGPLVFAVAAWIRSCGGSDDQGRPLPLNDPTFEAWTSQPDQRNVPPQAVIEAFLGLSAVFGEDLPRDAGFVDDLQAAYRAIATQGVLNAAQSWRQK</sequence>
<dbReference type="RefSeq" id="WP_105865250.1">
    <property type="nucleotide sequence ID" value="NZ_PUEJ01000014.1"/>
</dbReference>
<protein>
    <submittedName>
        <fullName evidence="4">Mannitol dehydrogenase</fullName>
    </submittedName>
</protein>
<dbReference type="InterPro" id="IPR008927">
    <property type="entry name" value="6-PGluconate_DH-like_C_sf"/>
</dbReference>
<accession>A0A2S9Q4M1</accession>
<dbReference type="InterPro" id="IPR000669">
    <property type="entry name" value="Mannitol_DH"/>
</dbReference>
<evidence type="ECO:0000313" key="4">
    <source>
        <dbReference type="EMBL" id="PRH84287.1"/>
    </source>
</evidence>
<dbReference type="SUPFAM" id="SSF48179">
    <property type="entry name" value="6-phosphogluconate dehydrogenase C-terminal domain-like"/>
    <property type="match status" value="1"/>
</dbReference>
<dbReference type="PRINTS" id="PR00084">
    <property type="entry name" value="MTLDHDRGNASE"/>
</dbReference>
<dbReference type="AlphaFoldDB" id="A0A2S9Q4M1"/>
<dbReference type="Pfam" id="PF01232">
    <property type="entry name" value="Mannitol_dh"/>
    <property type="match status" value="1"/>
</dbReference>
<dbReference type="GO" id="GO:0016616">
    <property type="term" value="F:oxidoreductase activity, acting on the CH-OH group of donors, NAD or NADP as acceptor"/>
    <property type="evidence" value="ECO:0007669"/>
    <property type="project" value="TreeGrafter"/>
</dbReference>
<dbReference type="InterPro" id="IPR013118">
    <property type="entry name" value="Mannitol_DH_C"/>
</dbReference>
<comment type="caution">
    <text evidence="4">The sequence shown here is derived from an EMBL/GenBank/DDBJ whole genome shotgun (WGS) entry which is preliminary data.</text>
</comment>
<dbReference type="Gene3D" id="3.40.50.720">
    <property type="entry name" value="NAD(P)-binding Rossmann-like Domain"/>
    <property type="match status" value="1"/>
</dbReference>
<keyword evidence="1" id="KW-0560">Oxidoreductase</keyword>
<dbReference type="EMBL" id="PUEJ01000014">
    <property type="protein sequence ID" value="PRH84287.1"/>
    <property type="molecule type" value="Genomic_DNA"/>
</dbReference>